<dbReference type="SUPFAM" id="SSF48403">
    <property type="entry name" value="Ankyrin repeat"/>
    <property type="match status" value="1"/>
</dbReference>
<sequence>MPTEKADLFTIAKFGDLKTFKEKFDIELINEKSDGSSLLHYAISGNNFDISSFLIEKGIDINMKNANEQTALHLICMNQNLEVAEKLLQKGIDVEIKDKYGNNALWVAVFNCKGKNHKMVELLMNYDPDILNKNKAGRSPLDFAKQVGNERLLNILTRK</sequence>
<gene>
    <name evidence="4" type="ORF">CAI16_12015</name>
</gene>
<reference evidence="4 5" key="1">
    <citation type="submission" date="2017-05" db="EMBL/GenBank/DDBJ databases">
        <title>Virgibacillus sp. AK90 isolated from a saltern of Kakinada, India.</title>
        <authorList>
            <person name="Gupta V."/>
            <person name="Sidhu C."/>
            <person name="Korpole S."/>
            <person name="Pinnaka A.K."/>
        </authorList>
    </citation>
    <scope>NUCLEOTIDE SEQUENCE [LARGE SCALE GENOMIC DNA]</scope>
    <source>
        <strain evidence="4 5">AK90</strain>
    </source>
</reference>
<proteinExistence type="predicted"/>
<dbReference type="PROSITE" id="PS50297">
    <property type="entry name" value="ANK_REP_REGION"/>
    <property type="match status" value="2"/>
</dbReference>
<keyword evidence="2 3" id="KW-0040">ANK repeat</keyword>
<dbReference type="EMBL" id="NFZX01000025">
    <property type="protein sequence ID" value="RFA34253.1"/>
    <property type="molecule type" value="Genomic_DNA"/>
</dbReference>
<dbReference type="Pfam" id="PF00023">
    <property type="entry name" value="Ank"/>
    <property type="match status" value="1"/>
</dbReference>
<feature type="repeat" description="ANK" evidence="3">
    <location>
        <begin position="67"/>
        <end position="99"/>
    </location>
</feature>
<dbReference type="PANTHER" id="PTHR24198:SF165">
    <property type="entry name" value="ANKYRIN REPEAT-CONTAINING PROTEIN-RELATED"/>
    <property type="match status" value="1"/>
</dbReference>
<protein>
    <submittedName>
        <fullName evidence="4">Uncharacterized protein</fullName>
    </submittedName>
</protein>
<dbReference type="SMART" id="SM00248">
    <property type="entry name" value="ANK"/>
    <property type="match status" value="3"/>
</dbReference>
<dbReference type="Pfam" id="PF12796">
    <property type="entry name" value="Ank_2"/>
    <property type="match status" value="1"/>
</dbReference>
<evidence type="ECO:0000313" key="5">
    <source>
        <dbReference type="Proteomes" id="UP000256488"/>
    </source>
</evidence>
<dbReference type="InterPro" id="IPR002110">
    <property type="entry name" value="Ankyrin_rpt"/>
</dbReference>
<dbReference type="Gene3D" id="1.25.40.20">
    <property type="entry name" value="Ankyrin repeat-containing domain"/>
    <property type="match status" value="1"/>
</dbReference>
<dbReference type="InterPro" id="IPR036770">
    <property type="entry name" value="Ankyrin_rpt-contain_sf"/>
</dbReference>
<dbReference type="PROSITE" id="PS50088">
    <property type="entry name" value="ANK_REPEAT"/>
    <property type="match status" value="2"/>
</dbReference>
<organism evidence="4 5">
    <name type="scientific">Virgibacillus dokdonensis</name>
    <dbReference type="NCBI Taxonomy" id="302167"/>
    <lineage>
        <taxon>Bacteria</taxon>
        <taxon>Bacillati</taxon>
        <taxon>Bacillota</taxon>
        <taxon>Bacilli</taxon>
        <taxon>Bacillales</taxon>
        <taxon>Bacillaceae</taxon>
        <taxon>Virgibacillus</taxon>
    </lineage>
</organism>
<accession>A0A3E0WPX4</accession>
<evidence type="ECO:0000256" key="2">
    <source>
        <dbReference type="ARBA" id="ARBA00023043"/>
    </source>
</evidence>
<evidence type="ECO:0000256" key="1">
    <source>
        <dbReference type="ARBA" id="ARBA00022737"/>
    </source>
</evidence>
<dbReference type="AlphaFoldDB" id="A0A3E0WPX4"/>
<evidence type="ECO:0000256" key="3">
    <source>
        <dbReference type="PROSITE-ProRule" id="PRU00023"/>
    </source>
</evidence>
<dbReference type="Proteomes" id="UP000256488">
    <property type="component" value="Unassembled WGS sequence"/>
</dbReference>
<dbReference type="RefSeq" id="WP_116278619.1">
    <property type="nucleotide sequence ID" value="NZ_NFZX01000025.1"/>
</dbReference>
<feature type="repeat" description="ANK" evidence="3">
    <location>
        <begin position="34"/>
        <end position="66"/>
    </location>
</feature>
<evidence type="ECO:0000313" key="4">
    <source>
        <dbReference type="EMBL" id="RFA34253.1"/>
    </source>
</evidence>
<name>A0A3E0WPX4_9BACI</name>
<comment type="caution">
    <text evidence="4">The sequence shown here is derived from an EMBL/GenBank/DDBJ whole genome shotgun (WGS) entry which is preliminary data.</text>
</comment>
<keyword evidence="1" id="KW-0677">Repeat</keyword>
<dbReference type="PANTHER" id="PTHR24198">
    <property type="entry name" value="ANKYRIN REPEAT AND PROTEIN KINASE DOMAIN-CONTAINING PROTEIN"/>
    <property type="match status" value="1"/>
</dbReference>